<protein>
    <recommendedName>
        <fullName evidence="1">DUF6602 domain-containing protein</fullName>
    </recommendedName>
</protein>
<dbReference type="Proteomes" id="UP000664277">
    <property type="component" value="Unassembled WGS sequence"/>
</dbReference>
<dbReference type="EMBL" id="JAFLCK010000001">
    <property type="protein sequence ID" value="MBN8658767.1"/>
    <property type="molecule type" value="Genomic_DNA"/>
</dbReference>
<accession>A0A8J7PCT3</accession>
<name>A0A8J7PCT3_9BACT</name>
<comment type="caution">
    <text evidence="2">The sequence shown here is derived from an EMBL/GenBank/DDBJ whole genome shotgun (WGS) entry which is preliminary data.</text>
</comment>
<evidence type="ECO:0000313" key="2">
    <source>
        <dbReference type="EMBL" id="MBN8658767.1"/>
    </source>
</evidence>
<reference evidence="2" key="1">
    <citation type="submission" date="2021-02" db="EMBL/GenBank/DDBJ databases">
        <title>Genome-Resolved Metagenomics of a Microbial Community Performing Photosynthetic Biological Nutrient Removal.</title>
        <authorList>
            <person name="Mcdaniel E.A."/>
        </authorList>
    </citation>
    <scope>NUCLEOTIDE SEQUENCE</scope>
    <source>
        <strain evidence="2">UWPOB_OBS1</strain>
    </source>
</reference>
<dbReference type="AlphaFoldDB" id="A0A8J7PCT3"/>
<evidence type="ECO:0000259" key="1">
    <source>
        <dbReference type="Pfam" id="PF20247"/>
    </source>
</evidence>
<gene>
    <name evidence="2" type="ORF">J0M35_00270</name>
</gene>
<dbReference type="CDD" id="cd21411">
    <property type="entry name" value="NucC"/>
    <property type="match status" value="1"/>
</dbReference>
<sequence>MTEWSLPRLLSGLHDDIENRLSIARKSFQHPGTKGDASENIWLDLMKAYLPKRYSAEKAHVVDSEGKFSEQIDVVIFDRQYTPFVFNFENQIIIPAESVYAVFEAKQTVNATYVQYAKDKAKTVRGLTRTSLPIPHAGGTYDPKPQIEILAGILSFDSDWSPALGETFLKALKTDDQLEKLELACVASHGIVVCDEAGCHQVLTNTKAATAFLLELIAKLQTLGTVPMIDVRAYARWLAKG</sequence>
<feature type="domain" description="DUF6602" evidence="1">
    <location>
        <begin position="24"/>
        <end position="127"/>
    </location>
</feature>
<evidence type="ECO:0000313" key="3">
    <source>
        <dbReference type="Proteomes" id="UP000664277"/>
    </source>
</evidence>
<proteinExistence type="predicted"/>
<organism evidence="2 3">
    <name type="scientific">Candidatus Obscuribacter phosphatis</name>
    <dbReference type="NCBI Taxonomy" id="1906157"/>
    <lineage>
        <taxon>Bacteria</taxon>
        <taxon>Bacillati</taxon>
        <taxon>Candidatus Melainabacteria</taxon>
        <taxon>Candidatus Obscuribacterales</taxon>
        <taxon>Candidatus Obscuribacteraceae</taxon>
        <taxon>Candidatus Obscuribacter</taxon>
    </lineage>
</organism>
<dbReference type="InterPro" id="IPR046537">
    <property type="entry name" value="DUF6602"/>
</dbReference>
<dbReference type="Pfam" id="PF20247">
    <property type="entry name" value="DUF6602"/>
    <property type="match status" value="1"/>
</dbReference>